<dbReference type="RefSeq" id="WP_120955535.1">
    <property type="nucleotide sequence ID" value="NZ_RBIR01000015.1"/>
</dbReference>
<feature type="transmembrane region" description="Helical" evidence="7">
    <location>
        <begin position="115"/>
        <end position="132"/>
    </location>
</feature>
<dbReference type="GO" id="GO:0008961">
    <property type="term" value="F:phosphatidylglycerol-prolipoprotein diacylglyceryl transferase activity"/>
    <property type="evidence" value="ECO:0007669"/>
    <property type="project" value="UniProtKB-UniRule"/>
</dbReference>
<evidence type="ECO:0000256" key="1">
    <source>
        <dbReference type="ARBA" id="ARBA00007150"/>
    </source>
</evidence>
<feature type="region of interest" description="Disordered" evidence="8">
    <location>
        <begin position="369"/>
        <end position="463"/>
    </location>
</feature>
<keyword evidence="3 7" id="KW-0808">Transferase</keyword>
<dbReference type="GO" id="GO:0005886">
    <property type="term" value="C:plasma membrane"/>
    <property type="evidence" value="ECO:0007669"/>
    <property type="project" value="UniProtKB-SubCell"/>
</dbReference>
<feature type="binding site" evidence="7">
    <location>
        <position position="158"/>
    </location>
    <ligand>
        <name>a 1,2-diacyl-sn-glycero-3-phospho-(1'-sn-glycerol)</name>
        <dbReference type="ChEBI" id="CHEBI:64716"/>
    </ligand>
</feature>
<feature type="transmembrane region" description="Helical" evidence="7">
    <location>
        <begin position="34"/>
        <end position="54"/>
    </location>
</feature>
<comment type="function">
    <text evidence="7">Catalyzes the transfer of the diacylglyceryl group from phosphatidylglycerol to the sulfhydryl group of the N-terminal cysteine of a prolipoprotein, the first step in the formation of mature lipoproteins.</text>
</comment>
<evidence type="ECO:0000256" key="3">
    <source>
        <dbReference type="ARBA" id="ARBA00022679"/>
    </source>
</evidence>
<dbReference type="UniPathway" id="UPA00664"/>
<feature type="compositionally biased region" description="Basic and acidic residues" evidence="8">
    <location>
        <begin position="313"/>
        <end position="329"/>
    </location>
</feature>
<dbReference type="PANTHER" id="PTHR30589:SF0">
    <property type="entry name" value="PHOSPHATIDYLGLYCEROL--PROLIPOPROTEIN DIACYLGLYCERYL TRANSFERASE"/>
    <property type="match status" value="1"/>
</dbReference>
<accession>A0A495DU64</accession>
<evidence type="ECO:0000256" key="7">
    <source>
        <dbReference type="HAMAP-Rule" id="MF_01147"/>
    </source>
</evidence>
<comment type="subcellular location">
    <subcellularLocation>
        <location evidence="7">Cell membrane</location>
        <topology evidence="7">Multi-pass membrane protein</topology>
    </subcellularLocation>
</comment>
<evidence type="ECO:0000256" key="6">
    <source>
        <dbReference type="ARBA" id="ARBA00023136"/>
    </source>
</evidence>
<comment type="catalytic activity">
    <reaction evidence="7">
        <text>L-cysteinyl-[prolipoprotein] + a 1,2-diacyl-sn-glycero-3-phospho-(1'-sn-glycerol) = an S-1,2-diacyl-sn-glyceryl-L-cysteinyl-[prolipoprotein] + sn-glycerol 1-phosphate + H(+)</text>
        <dbReference type="Rhea" id="RHEA:56712"/>
        <dbReference type="Rhea" id="RHEA-COMP:14679"/>
        <dbReference type="Rhea" id="RHEA-COMP:14680"/>
        <dbReference type="ChEBI" id="CHEBI:15378"/>
        <dbReference type="ChEBI" id="CHEBI:29950"/>
        <dbReference type="ChEBI" id="CHEBI:57685"/>
        <dbReference type="ChEBI" id="CHEBI:64716"/>
        <dbReference type="ChEBI" id="CHEBI:140658"/>
        <dbReference type="EC" id="2.5.1.145"/>
    </reaction>
</comment>
<dbReference type="NCBIfam" id="TIGR00544">
    <property type="entry name" value="lgt"/>
    <property type="match status" value="1"/>
</dbReference>
<gene>
    <name evidence="7" type="primary">lgt</name>
    <name evidence="9" type="ORF">C8D78_3942</name>
</gene>
<dbReference type="Proteomes" id="UP000276055">
    <property type="component" value="Unassembled WGS sequence"/>
</dbReference>
<dbReference type="PROSITE" id="PS01311">
    <property type="entry name" value="LGT"/>
    <property type="match status" value="1"/>
</dbReference>
<feature type="transmembrane region" description="Helical" evidence="7">
    <location>
        <begin position="66"/>
        <end position="87"/>
    </location>
</feature>
<dbReference type="HAMAP" id="MF_01147">
    <property type="entry name" value="Lgt"/>
    <property type="match status" value="1"/>
</dbReference>
<dbReference type="InterPro" id="IPR001640">
    <property type="entry name" value="Lgt"/>
</dbReference>
<keyword evidence="2 7" id="KW-1003">Cell membrane</keyword>
<keyword evidence="4 7" id="KW-0812">Transmembrane</keyword>
<feature type="transmembrane region" description="Helical" evidence="7">
    <location>
        <begin position="139"/>
        <end position="157"/>
    </location>
</feature>
<keyword evidence="5 7" id="KW-1133">Transmembrane helix</keyword>
<keyword evidence="9" id="KW-0449">Lipoprotein</keyword>
<evidence type="ECO:0000256" key="4">
    <source>
        <dbReference type="ARBA" id="ARBA00022692"/>
    </source>
</evidence>
<dbReference type="GO" id="GO:0042158">
    <property type="term" value="P:lipoprotein biosynthetic process"/>
    <property type="evidence" value="ECO:0007669"/>
    <property type="project" value="UniProtKB-UniRule"/>
</dbReference>
<comment type="pathway">
    <text evidence="7">Protein modification; lipoprotein biosynthesis (diacylglyceryl transfer).</text>
</comment>
<feature type="region of interest" description="Disordered" evidence="8">
    <location>
        <begin position="293"/>
        <end position="356"/>
    </location>
</feature>
<feature type="compositionally biased region" description="Basic and acidic residues" evidence="8">
    <location>
        <begin position="343"/>
        <end position="353"/>
    </location>
</feature>
<comment type="caution">
    <text evidence="9">The sequence shown here is derived from an EMBL/GenBank/DDBJ whole genome shotgun (WGS) entry which is preliminary data.</text>
</comment>
<evidence type="ECO:0000256" key="8">
    <source>
        <dbReference type="SAM" id="MobiDB-lite"/>
    </source>
</evidence>
<keyword evidence="6 7" id="KW-0472">Membrane</keyword>
<dbReference type="AlphaFoldDB" id="A0A495DU64"/>
<evidence type="ECO:0000313" key="10">
    <source>
        <dbReference type="Proteomes" id="UP000276055"/>
    </source>
</evidence>
<name>A0A495DU64_9MICC</name>
<sequence length="463" mass="48117">MQSVLHAAAMFPASIPSPSWSGFDIPLPWGSLRIHAYALCILAGIVAGLWLTSVRWARRGAPEGSVWDIAIWAIPFGIIGGRLYHVFSSPDAYFGPGFNGTGDLSLIPQIQRGGLGIWGAVVLGAVGAWIGCRRAGVKLSAFMDAAAPGLLLAQAIGRWGNYFNQELFGGPTTLPWGLQIDPNSPNFPAGMAPGTLFHPTFLYESLWNIAGVLILLALDRKFSFRRGRLFCLYAMYYTLGRVWIEAMRIDDAEQISLFGITTRLNVWTSIFVFAGALIAFILLGLRKPSEPDTPFLPGREPAAAVSADEVDADADRTEGDDADVERTEDADGTEDAYAVEHPAGGDRSGDRGADAGAADQDVLANAEPGAAAGAAAGGTGRRAAVPADATTVRHADAAVSDSESRANLRNNHSGPVPASASAAADAGAAADSTGGTMPAAGARAAGVSGRQATGTAPDAEGTK</sequence>
<evidence type="ECO:0000256" key="5">
    <source>
        <dbReference type="ARBA" id="ARBA00022989"/>
    </source>
</evidence>
<evidence type="ECO:0000313" key="9">
    <source>
        <dbReference type="EMBL" id="RKR08130.1"/>
    </source>
</evidence>
<protein>
    <recommendedName>
        <fullName evidence="7">Phosphatidylglycerol--prolipoprotein diacylglyceryl transferase</fullName>
        <ecNumber evidence="7">2.5.1.145</ecNumber>
    </recommendedName>
</protein>
<dbReference type="OrthoDB" id="871140at2"/>
<feature type="compositionally biased region" description="Basic and acidic residues" evidence="8">
    <location>
        <begin position="391"/>
        <end position="406"/>
    </location>
</feature>
<organism evidence="9 10">
    <name type="scientific">Arthrobacter oryzae</name>
    <dbReference type="NCBI Taxonomy" id="409290"/>
    <lineage>
        <taxon>Bacteria</taxon>
        <taxon>Bacillati</taxon>
        <taxon>Actinomycetota</taxon>
        <taxon>Actinomycetes</taxon>
        <taxon>Micrococcales</taxon>
        <taxon>Micrococcaceae</taxon>
        <taxon>Arthrobacter</taxon>
    </lineage>
</organism>
<proteinExistence type="inferred from homology"/>
<feature type="compositionally biased region" description="Low complexity" evidence="8">
    <location>
        <begin position="418"/>
        <end position="449"/>
    </location>
</feature>
<comment type="similarity">
    <text evidence="1 7">Belongs to the Lgt family.</text>
</comment>
<dbReference type="EC" id="2.5.1.145" evidence="7"/>
<feature type="transmembrane region" description="Helical" evidence="7">
    <location>
        <begin position="201"/>
        <end position="218"/>
    </location>
</feature>
<dbReference type="Pfam" id="PF01790">
    <property type="entry name" value="LGT"/>
    <property type="match status" value="1"/>
</dbReference>
<feature type="transmembrane region" description="Helical" evidence="7">
    <location>
        <begin position="264"/>
        <end position="285"/>
    </location>
</feature>
<dbReference type="EMBL" id="RBIR01000015">
    <property type="protein sequence ID" value="RKR08130.1"/>
    <property type="molecule type" value="Genomic_DNA"/>
</dbReference>
<reference evidence="9 10" key="1">
    <citation type="submission" date="2018-10" db="EMBL/GenBank/DDBJ databases">
        <title>Genomic Encyclopedia of Type Strains, Phase IV (KMG-IV): sequencing the most valuable type-strain genomes for metagenomic binning, comparative biology and taxonomic classification.</title>
        <authorList>
            <person name="Goeker M."/>
        </authorList>
    </citation>
    <scope>NUCLEOTIDE SEQUENCE [LARGE SCALE GENOMIC DNA]</scope>
    <source>
        <strain evidence="9 10">DSM 25586</strain>
    </source>
</reference>
<dbReference type="PANTHER" id="PTHR30589">
    <property type="entry name" value="PROLIPOPROTEIN DIACYLGLYCERYL TRANSFERASE"/>
    <property type="match status" value="1"/>
</dbReference>
<evidence type="ECO:0000256" key="2">
    <source>
        <dbReference type="ARBA" id="ARBA00022475"/>
    </source>
</evidence>